<keyword evidence="3" id="KW-1185">Reference proteome</keyword>
<evidence type="ECO:0000313" key="3">
    <source>
        <dbReference type="Proteomes" id="UP000785679"/>
    </source>
</evidence>
<comment type="caution">
    <text evidence="2">The sequence shown here is derived from an EMBL/GenBank/DDBJ whole genome shotgun (WGS) entry which is preliminary data.</text>
</comment>
<accession>A0A8J8P3Q4</accession>
<gene>
    <name evidence="2" type="ORF">FGO68_gene2861</name>
</gene>
<dbReference type="Proteomes" id="UP000785679">
    <property type="component" value="Unassembled WGS sequence"/>
</dbReference>
<feature type="signal peptide" evidence="1">
    <location>
        <begin position="1"/>
        <end position="18"/>
    </location>
</feature>
<feature type="chain" id="PRO_5035267870" description="Peptidase A1 domain-containing protein" evidence="1">
    <location>
        <begin position="19"/>
        <end position="182"/>
    </location>
</feature>
<evidence type="ECO:0008006" key="4">
    <source>
        <dbReference type="Google" id="ProtNLM"/>
    </source>
</evidence>
<evidence type="ECO:0000313" key="2">
    <source>
        <dbReference type="EMBL" id="TNV86866.1"/>
    </source>
</evidence>
<evidence type="ECO:0000256" key="1">
    <source>
        <dbReference type="SAM" id="SignalP"/>
    </source>
</evidence>
<organism evidence="2 3">
    <name type="scientific">Halteria grandinella</name>
    <dbReference type="NCBI Taxonomy" id="5974"/>
    <lineage>
        <taxon>Eukaryota</taxon>
        <taxon>Sar</taxon>
        <taxon>Alveolata</taxon>
        <taxon>Ciliophora</taxon>
        <taxon>Intramacronucleata</taxon>
        <taxon>Spirotrichea</taxon>
        <taxon>Stichotrichia</taxon>
        <taxon>Sporadotrichida</taxon>
        <taxon>Halteriidae</taxon>
        <taxon>Halteria</taxon>
    </lineage>
</organism>
<protein>
    <recommendedName>
        <fullName evidence="4">Peptidase A1 domain-containing protein</fullName>
    </recommendedName>
</protein>
<reference evidence="2" key="1">
    <citation type="submission" date="2019-06" db="EMBL/GenBank/DDBJ databases">
        <authorList>
            <person name="Zheng W."/>
        </authorList>
    </citation>
    <scope>NUCLEOTIDE SEQUENCE</scope>
    <source>
        <strain evidence="2">QDHG01</strain>
    </source>
</reference>
<dbReference type="EMBL" id="RRYP01000778">
    <property type="protein sequence ID" value="TNV86866.1"/>
    <property type="molecule type" value="Genomic_DNA"/>
</dbReference>
<dbReference type="AlphaFoldDB" id="A0A8J8P3Q4"/>
<proteinExistence type="predicted"/>
<keyword evidence="1" id="KW-0732">Signal</keyword>
<name>A0A8J8P3Q4_HALGN</name>
<sequence length="182" mass="20210">MFTICTLLAVLSIHQSQSACITKQAPFPKIIGGSRAATDIYQIDYHQDSDYLAVVGITYDQGLRGDTLGGVDWYPIIMAYQSTSYIWGKVFTSLFKNSFTGVAFNRLSTRLAVANFQVARYLIILDIVNGNMISANTLSVSKSYYEGVWRNLLLLDDGTIFMGDDFSVIKVSPHSMQATVYT</sequence>